<organism evidence="1 2">
    <name type="scientific">Pristionchus entomophagus</name>
    <dbReference type="NCBI Taxonomy" id="358040"/>
    <lineage>
        <taxon>Eukaryota</taxon>
        <taxon>Metazoa</taxon>
        <taxon>Ecdysozoa</taxon>
        <taxon>Nematoda</taxon>
        <taxon>Chromadorea</taxon>
        <taxon>Rhabditida</taxon>
        <taxon>Rhabditina</taxon>
        <taxon>Diplogasteromorpha</taxon>
        <taxon>Diplogasteroidea</taxon>
        <taxon>Neodiplogasteridae</taxon>
        <taxon>Pristionchus</taxon>
    </lineage>
</organism>
<dbReference type="Proteomes" id="UP001432027">
    <property type="component" value="Unassembled WGS sequence"/>
</dbReference>
<keyword evidence="2" id="KW-1185">Reference proteome</keyword>
<feature type="non-terminal residue" evidence="1">
    <location>
        <position position="1"/>
    </location>
</feature>
<dbReference type="AlphaFoldDB" id="A0AAV5T1N0"/>
<gene>
    <name evidence="1" type="ORF">PENTCL1PPCAC_9670</name>
</gene>
<reference evidence="1" key="1">
    <citation type="submission" date="2023-10" db="EMBL/GenBank/DDBJ databases">
        <title>Genome assembly of Pristionchus species.</title>
        <authorList>
            <person name="Yoshida K."/>
            <person name="Sommer R.J."/>
        </authorList>
    </citation>
    <scope>NUCLEOTIDE SEQUENCE</scope>
    <source>
        <strain evidence="1">RS0144</strain>
    </source>
</reference>
<proteinExistence type="predicted"/>
<evidence type="ECO:0000313" key="1">
    <source>
        <dbReference type="EMBL" id="GMS87494.1"/>
    </source>
</evidence>
<evidence type="ECO:0008006" key="3">
    <source>
        <dbReference type="Google" id="ProtNLM"/>
    </source>
</evidence>
<accession>A0AAV5T1N0</accession>
<dbReference type="EMBL" id="BTSX01000003">
    <property type="protein sequence ID" value="GMS87494.1"/>
    <property type="molecule type" value="Genomic_DNA"/>
</dbReference>
<protein>
    <recommendedName>
        <fullName evidence="3">HIG1 domain-containing protein</fullName>
    </recommendedName>
</protein>
<name>A0AAV5T1N0_9BILA</name>
<comment type="caution">
    <text evidence="1">The sequence shown here is derived from an EMBL/GenBank/DDBJ whole genome shotgun (WGS) entry which is preliminary data.</text>
</comment>
<evidence type="ECO:0000313" key="2">
    <source>
        <dbReference type="Proteomes" id="UP001432027"/>
    </source>
</evidence>
<sequence length="96" mass="10591">RQFLLPPDCSLHPECSAVQTERGTFYSRGEGDTQRVLKNASPASMDRAGMILGGAAYLCATFYVEQDKKRAAHRMHVHSCENRDDAEALLDPAVLP</sequence>